<dbReference type="EMBL" id="CACRSJ010000109">
    <property type="protein sequence ID" value="VYS63757.1"/>
    <property type="molecule type" value="Genomic_DNA"/>
</dbReference>
<dbReference type="InterPro" id="IPR056933">
    <property type="entry name" value="TPR_ESP1"/>
</dbReference>
<protein>
    <recommendedName>
        <fullName evidence="1">Separase-like TPR repeats region domain-containing protein</fullName>
    </recommendedName>
</protein>
<dbReference type="ExpressionAtlas" id="A0A654FSA2">
    <property type="expression patterns" value="differential"/>
</dbReference>
<dbReference type="Proteomes" id="UP000426265">
    <property type="component" value="Unassembled WGS sequence"/>
</dbReference>
<reference evidence="2 3" key="1">
    <citation type="submission" date="2019-11" db="EMBL/GenBank/DDBJ databases">
        <authorList>
            <person name="Jiao W.-B."/>
            <person name="Schneeberger K."/>
        </authorList>
    </citation>
    <scope>NUCLEOTIDE SEQUENCE [LARGE SCALE GENOMIC DNA]</scope>
    <source>
        <strain evidence="3">cv. An-1</strain>
    </source>
</reference>
<sequence>MDPDTEIHILSLIKTSSEAGEVLSSLSRYLQPSTDLRTCREENRAVAIGSISKQFIPFIIKSVCFLHKRLSVVTQESPRDLFRAYDFCLECCELVSYDPLTVQLQRVGLIHCYQAWGWFTHAYNDGFRVLDHLKGPAYDDGFRVREPESKGVPFLPDPEFGGAKLARVQLMVVASIVRSVAMSRDMNDLQYLRGTSLLQGLKPWLRYLDANEHHKFLKLVLSDMGECALSVIREAERFDEAFVHSFCISTLEEYSVSPLPKCHFYKFSRQVNSRYVQKSRVQISRSLDVSRALLCFLWHSLLCYVETLIAYSLSDCDKTGKKLSLLPPLLVLVLHQNKQSSSRVRYAAV</sequence>
<name>A0A654FSA2_ARATH</name>
<dbReference type="AlphaFoldDB" id="A0A654FSA2"/>
<feature type="domain" description="Separase-like TPR repeats region" evidence="1">
    <location>
        <begin position="7"/>
        <end position="273"/>
    </location>
</feature>
<evidence type="ECO:0000313" key="2">
    <source>
        <dbReference type="EMBL" id="VYS63757.1"/>
    </source>
</evidence>
<organism evidence="2 3">
    <name type="scientific">Arabidopsis thaliana</name>
    <name type="common">Mouse-ear cress</name>
    <dbReference type="NCBI Taxonomy" id="3702"/>
    <lineage>
        <taxon>Eukaryota</taxon>
        <taxon>Viridiplantae</taxon>
        <taxon>Streptophyta</taxon>
        <taxon>Embryophyta</taxon>
        <taxon>Tracheophyta</taxon>
        <taxon>Spermatophyta</taxon>
        <taxon>Magnoliopsida</taxon>
        <taxon>eudicotyledons</taxon>
        <taxon>Gunneridae</taxon>
        <taxon>Pentapetalae</taxon>
        <taxon>rosids</taxon>
        <taxon>malvids</taxon>
        <taxon>Brassicales</taxon>
        <taxon>Brassicaceae</taxon>
        <taxon>Camelineae</taxon>
        <taxon>Arabidopsis</taxon>
    </lineage>
</organism>
<proteinExistence type="predicted"/>
<accession>A0A654FSA2</accession>
<gene>
    <name evidence="2" type="ORF">AN1_LOCUS19171</name>
</gene>
<evidence type="ECO:0000259" key="1">
    <source>
        <dbReference type="Pfam" id="PF25110"/>
    </source>
</evidence>
<dbReference type="Pfam" id="PF25110">
    <property type="entry name" value="TPR_ESP1"/>
    <property type="match status" value="1"/>
</dbReference>
<evidence type="ECO:0000313" key="3">
    <source>
        <dbReference type="Proteomes" id="UP000426265"/>
    </source>
</evidence>